<feature type="compositionally biased region" description="Low complexity" evidence="1">
    <location>
        <begin position="38"/>
        <end position="49"/>
    </location>
</feature>
<evidence type="ECO:0000256" key="2">
    <source>
        <dbReference type="SAM" id="Phobius"/>
    </source>
</evidence>
<feature type="compositionally biased region" description="Low complexity" evidence="1">
    <location>
        <begin position="1"/>
        <end position="19"/>
    </location>
</feature>
<organism evidence="3 4">
    <name type="scientific">Streptomyces atrovirens</name>
    <dbReference type="NCBI Taxonomy" id="285556"/>
    <lineage>
        <taxon>Bacteria</taxon>
        <taxon>Bacillati</taxon>
        <taxon>Actinomycetota</taxon>
        <taxon>Actinomycetes</taxon>
        <taxon>Kitasatosporales</taxon>
        <taxon>Streptomycetaceae</taxon>
        <taxon>Streptomyces</taxon>
    </lineage>
</organism>
<keyword evidence="2" id="KW-1133">Transmembrane helix</keyword>
<sequence length="316" mass="31076">MLPAASGRPSSAPGAADAPTEFLRPSSDSGAPTEFLRPSSSGPGAPTASRTPVRDPWQEEAGDSAAATHDPHEVTVQLDSVQIGEGLELRRTPGQAGGGGQEAAGGPVFVDESGRRSRLYRRIGLVVGLACAGYAVVMVATLLSGNSDAPWMPVPGQENKPAGQVETTPQPTETDTTPGSGTSLAPGGTPTTGTPTLPAPDATAPATGGGTGTGNQPDATDPTPTATEQDTTGPVTGGDDDATSTPPDDTVSTPPADQPVSETPDPVTTAPTGGGEAGTDDLADAPADQPVVAADGAGAQPDPSTTPAAQSPENVV</sequence>
<name>A0ABW0E2Q5_9ACTN</name>
<comment type="caution">
    <text evidence="3">The sequence shown here is derived from an EMBL/GenBank/DDBJ whole genome shotgun (WGS) entry which is preliminary data.</text>
</comment>
<feature type="compositionally biased region" description="Low complexity" evidence="1">
    <location>
        <begin position="214"/>
        <end position="234"/>
    </location>
</feature>
<proteinExistence type="predicted"/>
<feature type="region of interest" description="Disordered" evidence="1">
    <location>
        <begin position="151"/>
        <end position="316"/>
    </location>
</feature>
<reference evidence="4" key="1">
    <citation type="journal article" date="2019" name="Int. J. Syst. Evol. Microbiol.">
        <title>The Global Catalogue of Microorganisms (GCM) 10K type strain sequencing project: providing services to taxonomists for standard genome sequencing and annotation.</title>
        <authorList>
            <consortium name="The Broad Institute Genomics Platform"/>
            <consortium name="The Broad Institute Genome Sequencing Center for Infectious Disease"/>
            <person name="Wu L."/>
            <person name="Ma J."/>
        </authorList>
    </citation>
    <scope>NUCLEOTIDE SEQUENCE [LARGE SCALE GENOMIC DNA]</scope>
    <source>
        <strain evidence="4">CGMCC 4.7131</strain>
    </source>
</reference>
<evidence type="ECO:0000313" key="4">
    <source>
        <dbReference type="Proteomes" id="UP001596035"/>
    </source>
</evidence>
<gene>
    <name evidence="3" type="ORF">ACFPWV_31165</name>
</gene>
<feature type="compositionally biased region" description="Low complexity" evidence="1">
    <location>
        <begin position="166"/>
        <end position="206"/>
    </location>
</feature>
<evidence type="ECO:0000313" key="3">
    <source>
        <dbReference type="EMBL" id="MFC5244320.1"/>
    </source>
</evidence>
<feature type="compositionally biased region" description="Polar residues" evidence="1">
    <location>
        <begin position="305"/>
        <end position="316"/>
    </location>
</feature>
<keyword evidence="4" id="KW-1185">Reference proteome</keyword>
<feature type="transmembrane region" description="Helical" evidence="2">
    <location>
        <begin position="123"/>
        <end position="143"/>
    </location>
</feature>
<feature type="region of interest" description="Disordered" evidence="1">
    <location>
        <begin position="1"/>
        <end position="71"/>
    </location>
</feature>
<protein>
    <recommendedName>
        <fullName evidence="5">Translation initiation factor IF-2</fullName>
    </recommendedName>
</protein>
<evidence type="ECO:0008006" key="5">
    <source>
        <dbReference type="Google" id="ProtNLM"/>
    </source>
</evidence>
<keyword evidence="2" id="KW-0812">Transmembrane</keyword>
<dbReference type="RefSeq" id="WP_344559211.1">
    <property type="nucleotide sequence ID" value="NZ_BAAATG010000013.1"/>
</dbReference>
<feature type="region of interest" description="Disordered" evidence="1">
    <location>
        <begin position="90"/>
        <end position="109"/>
    </location>
</feature>
<dbReference type="Proteomes" id="UP001596035">
    <property type="component" value="Unassembled WGS sequence"/>
</dbReference>
<feature type="compositionally biased region" description="Low complexity" evidence="1">
    <location>
        <begin position="284"/>
        <end position="303"/>
    </location>
</feature>
<evidence type="ECO:0000256" key="1">
    <source>
        <dbReference type="SAM" id="MobiDB-lite"/>
    </source>
</evidence>
<feature type="compositionally biased region" description="Low complexity" evidence="1">
    <location>
        <begin position="243"/>
        <end position="255"/>
    </location>
</feature>
<accession>A0ABW0E2Q5</accession>
<keyword evidence="2" id="KW-0472">Membrane</keyword>
<dbReference type="EMBL" id="JBHSKN010000031">
    <property type="protein sequence ID" value="MFC5244320.1"/>
    <property type="molecule type" value="Genomic_DNA"/>
</dbReference>